<gene>
    <name evidence="1" type="ORF">KEBURONENSIS_02097</name>
    <name evidence="2" type="ORF">KEBURONENSIS_02112</name>
</gene>
<organism evidence="2 3">
    <name type="scientific">Kingella negevensis</name>
    <dbReference type="NCBI Taxonomy" id="1522312"/>
    <lineage>
        <taxon>Bacteria</taxon>
        <taxon>Pseudomonadati</taxon>
        <taxon>Pseudomonadota</taxon>
        <taxon>Betaproteobacteria</taxon>
        <taxon>Neisseriales</taxon>
        <taxon>Neisseriaceae</taxon>
        <taxon>Kingella</taxon>
    </lineage>
</organism>
<keyword evidence="3" id="KW-1185">Reference proteome</keyword>
<evidence type="ECO:0000313" key="3">
    <source>
        <dbReference type="Proteomes" id="UP000215450"/>
    </source>
</evidence>
<dbReference type="EMBL" id="FXUV01000077">
    <property type="protein sequence ID" value="SMQ13560.1"/>
    <property type="molecule type" value="Genomic_DNA"/>
</dbReference>
<evidence type="ECO:0000313" key="1">
    <source>
        <dbReference type="EMBL" id="SMQ13560.1"/>
    </source>
</evidence>
<dbReference type="EMBL" id="FXUV02000081">
    <property type="protein sequence ID" value="SNB84149.1"/>
    <property type="molecule type" value="Genomic_DNA"/>
</dbReference>
<name>A0A238TGF5_9NEIS</name>
<protein>
    <submittedName>
        <fullName evidence="2">Uncharacterized protein</fullName>
    </submittedName>
</protein>
<dbReference type="STRING" id="1522312.GCA_900177895_01918"/>
<evidence type="ECO:0000313" key="2">
    <source>
        <dbReference type="EMBL" id="SNB84149.1"/>
    </source>
</evidence>
<reference evidence="2 3" key="2">
    <citation type="submission" date="2017-06" db="EMBL/GenBank/DDBJ databases">
        <authorList>
            <person name="Kim H.J."/>
            <person name="Triplett B.A."/>
        </authorList>
    </citation>
    <scope>NUCLEOTIDE SEQUENCE [LARGE SCALE GENOMIC DNA]</scope>
    <source>
        <strain evidence="2">Kingella_eburonensis</strain>
    </source>
</reference>
<dbReference type="AlphaFoldDB" id="A0A238TGF5"/>
<reference evidence="1" key="1">
    <citation type="submission" date="2017-05" db="EMBL/GenBank/DDBJ databases">
        <authorList>
            <person name="Song R."/>
            <person name="Chenine A.L."/>
            <person name="Ruprecht R.M."/>
        </authorList>
    </citation>
    <scope>NUCLEOTIDE SEQUENCE</scope>
    <source>
        <strain evidence="1">Kingella_eburonensis</strain>
    </source>
</reference>
<accession>A0A238TGF5</accession>
<dbReference type="Proteomes" id="UP000215450">
    <property type="component" value="Unassembled WGS sequence"/>
</dbReference>
<proteinExistence type="predicted"/>
<sequence length="479" mass="52050">MFDKEAVQSELDLQVQVTKEFGTVAPNLVANASEKLGNVSEYETVALIKADAERTLAQTSDENERIKLVQTIQQADEYLTANKTAYETWKEGGIGRALLQSGVGGLMTGNASGALAGGTTSLAAPYLNEAEEKLGIVGGGVLNTVGGAAIGYAVGGNVGTATVGANVDWHNRQLHPSEYKLAEQYADIVASRLKISREEALGRIIRHMQRTVDYATAKADNFRTDDAIISILGANNLPKQDQYYTNPNYNKQYIQNYVRDFNLANQYNYFGKTPTQSRDYKVGVVVDIGKAALNSGINAVESTVNLATGEIDPNSWAYVHMGRIGYTHPEYGNALENTMTLGVAAVTAGRAGTQVRVRNIQQTKLVEELTANGIKFNPNNVVAITKTTDGKIVWLETGNSRAGLNHIIERHRQEFLKKGISESEIPNYLMTAVKNGQIVGMQRTRPIYEFTYNGTKHRVAIDIGNNGFIVGANPKGVVK</sequence>